<sequence>MGRTIFAIAIILVTFRQASSFEVLREPTTAGGKSMLLWAGNPFGFWGGPFNQSKFEHFLNSTMSLRDVVDTVSVPHFFLADPSNATAVKITGGLVPAENAALITRELQKQGFRVEPLIGNFYNTNQIARYRYYWGPGKARFREACVTAVKTLGLDGLNFDFEPNDCSTDPQPCTESDAKAFSQLLSEVQSDLQGLGPHGTNARVSVDTGQSTIAKTPVLKESAAELLITMNTYYGTSDFDIAIRRDIANDGADRFGLGVCPGCHLSSAEDIEHRMGLAAELGVRHIAWWSGADRNEAAHTDLWWDAIRKWKAA</sequence>
<keyword evidence="3" id="KW-1185">Reference proteome</keyword>
<comment type="caution">
    <text evidence="2">The sequence shown here is derived from an EMBL/GenBank/DDBJ whole genome shotgun (WGS) entry which is preliminary data.</text>
</comment>
<feature type="signal peptide" evidence="1">
    <location>
        <begin position="1"/>
        <end position="20"/>
    </location>
</feature>
<evidence type="ECO:0000256" key="1">
    <source>
        <dbReference type="SAM" id="SignalP"/>
    </source>
</evidence>
<proteinExistence type="predicted"/>
<gene>
    <name evidence="2" type="ORF">CYMTET_16945</name>
</gene>
<reference evidence="2 3" key="1">
    <citation type="journal article" date="2015" name="Genome Biol. Evol.">
        <title>Comparative Genomics of a Bacterivorous Green Alga Reveals Evolutionary Causalities and Consequences of Phago-Mixotrophic Mode of Nutrition.</title>
        <authorList>
            <person name="Burns J.A."/>
            <person name="Paasch A."/>
            <person name="Narechania A."/>
            <person name="Kim E."/>
        </authorList>
    </citation>
    <scope>NUCLEOTIDE SEQUENCE [LARGE SCALE GENOMIC DNA]</scope>
    <source>
        <strain evidence="2 3">PLY_AMNH</strain>
    </source>
</reference>
<dbReference type="SUPFAM" id="SSF51445">
    <property type="entry name" value="(Trans)glycosidases"/>
    <property type="match status" value="1"/>
</dbReference>
<dbReference type="EMBL" id="LGRX02007489">
    <property type="protein sequence ID" value="KAK3274898.1"/>
    <property type="molecule type" value="Genomic_DNA"/>
</dbReference>
<name>A0AAE0GBK3_9CHLO</name>
<organism evidence="2 3">
    <name type="scientific">Cymbomonas tetramitiformis</name>
    <dbReference type="NCBI Taxonomy" id="36881"/>
    <lineage>
        <taxon>Eukaryota</taxon>
        <taxon>Viridiplantae</taxon>
        <taxon>Chlorophyta</taxon>
        <taxon>Pyramimonadophyceae</taxon>
        <taxon>Pyramimonadales</taxon>
        <taxon>Pyramimonadaceae</taxon>
        <taxon>Cymbomonas</taxon>
    </lineage>
</organism>
<protein>
    <recommendedName>
        <fullName evidence="4">Chitinase</fullName>
    </recommendedName>
</protein>
<dbReference type="AlphaFoldDB" id="A0AAE0GBK3"/>
<dbReference type="Proteomes" id="UP001190700">
    <property type="component" value="Unassembled WGS sequence"/>
</dbReference>
<dbReference type="InterPro" id="IPR017853">
    <property type="entry name" value="GH"/>
</dbReference>
<evidence type="ECO:0000313" key="2">
    <source>
        <dbReference type="EMBL" id="KAK3274898.1"/>
    </source>
</evidence>
<evidence type="ECO:0008006" key="4">
    <source>
        <dbReference type="Google" id="ProtNLM"/>
    </source>
</evidence>
<evidence type="ECO:0000313" key="3">
    <source>
        <dbReference type="Proteomes" id="UP001190700"/>
    </source>
</evidence>
<keyword evidence="1" id="KW-0732">Signal</keyword>
<dbReference type="Gene3D" id="3.20.20.80">
    <property type="entry name" value="Glycosidases"/>
    <property type="match status" value="1"/>
</dbReference>
<feature type="chain" id="PRO_5042242734" description="Chitinase" evidence="1">
    <location>
        <begin position="21"/>
        <end position="313"/>
    </location>
</feature>
<accession>A0AAE0GBK3</accession>